<proteinExistence type="predicted"/>
<gene>
    <name evidence="2" type="ORF">Clacol_000975</name>
</gene>
<evidence type="ECO:0000256" key="1">
    <source>
        <dbReference type="SAM" id="MobiDB-lite"/>
    </source>
</evidence>
<accession>A0AAV4ZXG7</accession>
<feature type="compositionally biased region" description="Pro residues" evidence="1">
    <location>
        <begin position="302"/>
        <end position="313"/>
    </location>
</feature>
<reference evidence="2" key="1">
    <citation type="submission" date="2021-10" db="EMBL/GenBank/DDBJ databases">
        <title>De novo Genome Assembly of Clathrus columnatus (Basidiomycota, Fungi) Using Illumina and Nanopore Sequence Data.</title>
        <authorList>
            <person name="Ogiso-Tanaka E."/>
            <person name="Itagaki H."/>
            <person name="Hosoya T."/>
            <person name="Hosaka K."/>
        </authorList>
    </citation>
    <scope>NUCLEOTIDE SEQUENCE</scope>
    <source>
        <strain evidence="2">MO-923</strain>
    </source>
</reference>
<organism evidence="2 3">
    <name type="scientific">Clathrus columnatus</name>
    <dbReference type="NCBI Taxonomy" id="1419009"/>
    <lineage>
        <taxon>Eukaryota</taxon>
        <taxon>Fungi</taxon>
        <taxon>Dikarya</taxon>
        <taxon>Basidiomycota</taxon>
        <taxon>Agaricomycotina</taxon>
        <taxon>Agaricomycetes</taxon>
        <taxon>Phallomycetidae</taxon>
        <taxon>Phallales</taxon>
        <taxon>Clathraceae</taxon>
        <taxon>Clathrus</taxon>
    </lineage>
</organism>
<feature type="region of interest" description="Disordered" evidence="1">
    <location>
        <begin position="1"/>
        <end position="24"/>
    </location>
</feature>
<feature type="compositionally biased region" description="Polar residues" evidence="1">
    <location>
        <begin position="203"/>
        <end position="216"/>
    </location>
</feature>
<evidence type="ECO:0000313" key="2">
    <source>
        <dbReference type="EMBL" id="GJJ06779.1"/>
    </source>
</evidence>
<sequence length="364" mass="39440">MSSSLFTKPSPPVTTSRQLPQHPKMRLSYILNPAPQTQTTVVESVVPEEVPLPEQPVSDVDVPSSPYSSDLIRSTLLYDPTLHSLSGGDHELSFTTQPPSRSGSSSLLASEDLVPLPDSLAPDLASDLTTNLLFNPNRSPEIYHDSRKVLGTPSTMNRDGNELMFTPDRSAICHSSLHISPLQHRDLNALLNNSLPPSKSQNINVPPSSSAAISQPLPQHPKMALSYILNPSPTVNETKPNLDDPKPVPPRMSRSPSPSLSESEVSSPVTSDFNFHGSPVLSQYPRSGTPPPNESQLSSPATTPPSSPRPIPHTIPDLPQMVQPPQHLPWEGAPPPGMNPRDHRAYQRAGVHWMLAEIFGPDIG</sequence>
<feature type="compositionally biased region" description="Low complexity" evidence="1">
    <location>
        <begin position="193"/>
        <end position="202"/>
    </location>
</feature>
<feature type="compositionally biased region" description="Polar residues" evidence="1">
    <location>
        <begin position="1"/>
        <end position="19"/>
    </location>
</feature>
<feature type="region of interest" description="Disordered" evidence="1">
    <location>
        <begin position="231"/>
        <end position="343"/>
    </location>
</feature>
<comment type="caution">
    <text evidence="2">The sequence shown here is derived from an EMBL/GenBank/DDBJ whole genome shotgun (WGS) entry which is preliminary data.</text>
</comment>
<name>A0AAV4ZXG7_9AGAM</name>
<dbReference type="EMBL" id="BPWL01000001">
    <property type="protein sequence ID" value="GJJ06779.1"/>
    <property type="molecule type" value="Genomic_DNA"/>
</dbReference>
<feature type="compositionally biased region" description="Low complexity" evidence="1">
    <location>
        <begin position="251"/>
        <end position="271"/>
    </location>
</feature>
<protein>
    <submittedName>
        <fullName evidence="2">Uncharacterized protein</fullName>
    </submittedName>
</protein>
<feature type="region of interest" description="Disordered" evidence="1">
    <location>
        <begin position="193"/>
        <end position="216"/>
    </location>
</feature>
<keyword evidence="3" id="KW-1185">Reference proteome</keyword>
<evidence type="ECO:0000313" key="3">
    <source>
        <dbReference type="Proteomes" id="UP001050691"/>
    </source>
</evidence>
<dbReference type="AlphaFoldDB" id="A0AAV4ZXG7"/>
<dbReference type="Proteomes" id="UP001050691">
    <property type="component" value="Unassembled WGS sequence"/>
</dbReference>